<dbReference type="EMBL" id="ADVG01000008">
    <property type="protein sequence ID" value="EFH79542.1"/>
    <property type="molecule type" value="Genomic_DNA"/>
</dbReference>
<dbReference type="CDD" id="cd16387">
    <property type="entry name" value="ParB_N_Srx"/>
    <property type="match status" value="1"/>
</dbReference>
<reference evidence="2 3" key="1">
    <citation type="journal article" date="2011" name="Stand. Genomic Sci.">
        <title>Non-contiguous finished genome sequence and contextual data of the filamentous soil bacterium Ktedonobacter racemifer type strain (SOSP1-21).</title>
        <authorList>
            <person name="Chang Y.J."/>
            <person name="Land M."/>
            <person name="Hauser L."/>
            <person name="Chertkov O."/>
            <person name="Del Rio T.G."/>
            <person name="Nolan M."/>
            <person name="Copeland A."/>
            <person name="Tice H."/>
            <person name="Cheng J.F."/>
            <person name="Lucas S."/>
            <person name="Han C."/>
            <person name="Goodwin L."/>
            <person name="Pitluck S."/>
            <person name="Ivanova N."/>
            <person name="Ovchinikova G."/>
            <person name="Pati A."/>
            <person name="Chen A."/>
            <person name="Palaniappan K."/>
            <person name="Mavromatis K."/>
            <person name="Liolios K."/>
            <person name="Brettin T."/>
            <person name="Fiebig A."/>
            <person name="Rohde M."/>
            <person name="Abt B."/>
            <person name="Goker M."/>
            <person name="Detter J.C."/>
            <person name="Woyke T."/>
            <person name="Bristow J."/>
            <person name="Eisen J.A."/>
            <person name="Markowitz V."/>
            <person name="Hugenholtz P."/>
            <person name="Kyrpides N.C."/>
            <person name="Klenk H.P."/>
            <person name="Lapidus A."/>
        </authorList>
    </citation>
    <scope>NUCLEOTIDE SEQUENCE [LARGE SCALE GENOMIC DNA]</scope>
    <source>
        <strain evidence="3">DSM 44963</strain>
    </source>
</reference>
<sequence length="229" mass="26369">MHTFEEAITIGLNEIVELEDIPDRPLNTANVEALVASNEPDKWPPIIVTPLGNNKFGRIAGKHRIEAARKLERNYIKALARMYPTKIDMYADSWEDNAKNGLPLTTKQRKEYAVNLHRLQPSLSYRELGRRAGLRHETVKAAIEEESQAERSEEDKEIDAWCKMVNGLHARCLDFLNKTDDYNVRDSAAMLVATYTPDELEDAELTFDLMWRVLRDAYILVQEERKKLA</sequence>
<dbReference type="Gene3D" id="3.90.1530.10">
    <property type="entry name" value="Conserved hypothetical protein from pyrococcus furiosus pfu- 392566-001, ParB domain"/>
    <property type="match status" value="1"/>
</dbReference>
<keyword evidence="3" id="KW-1185">Reference proteome</keyword>
<protein>
    <recommendedName>
        <fullName evidence="1">ParB-like N-terminal domain-containing protein</fullName>
    </recommendedName>
</protein>
<evidence type="ECO:0000259" key="1">
    <source>
        <dbReference type="Pfam" id="PF02195"/>
    </source>
</evidence>
<dbReference type="RefSeq" id="WP_007923713.1">
    <property type="nucleotide sequence ID" value="NZ_ADVG01000008.1"/>
</dbReference>
<organism evidence="2 3">
    <name type="scientific">Ktedonobacter racemifer DSM 44963</name>
    <dbReference type="NCBI Taxonomy" id="485913"/>
    <lineage>
        <taxon>Bacteria</taxon>
        <taxon>Bacillati</taxon>
        <taxon>Chloroflexota</taxon>
        <taxon>Ktedonobacteria</taxon>
        <taxon>Ktedonobacterales</taxon>
        <taxon>Ktedonobacteraceae</taxon>
        <taxon>Ktedonobacter</taxon>
    </lineage>
</organism>
<dbReference type="InParanoid" id="D6U8Y7"/>
<accession>D6U8Y7</accession>
<dbReference type="Proteomes" id="UP000004508">
    <property type="component" value="Unassembled WGS sequence"/>
</dbReference>
<dbReference type="InterPro" id="IPR003115">
    <property type="entry name" value="ParB_N"/>
</dbReference>
<gene>
    <name evidence="2" type="ORF">Krac_0052</name>
</gene>
<dbReference type="AlphaFoldDB" id="D6U8Y7"/>
<evidence type="ECO:0000313" key="3">
    <source>
        <dbReference type="Proteomes" id="UP000004508"/>
    </source>
</evidence>
<feature type="domain" description="ParB-like N-terminal" evidence="1">
    <location>
        <begin position="9"/>
        <end position="88"/>
    </location>
</feature>
<name>D6U8Y7_KTERA</name>
<dbReference type="Pfam" id="PF02195">
    <property type="entry name" value="ParB_N"/>
    <property type="match status" value="1"/>
</dbReference>
<evidence type="ECO:0000313" key="2">
    <source>
        <dbReference type="EMBL" id="EFH79542.1"/>
    </source>
</evidence>
<dbReference type="InterPro" id="IPR036086">
    <property type="entry name" value="ParB/Sulfiredoxin_sf"/>
</dbReference>
<dbReference type="STRING" id="485913.Krac_0052"/>
<proteinExistence type="predicted"/>
<dbReference type="SUPFAM" id="SSF110849">
    <property type="entry name" value="ParB/Sulfiredoxin"/>
    <property type="match status" value="1"/>
</dbReference>
<comment type="caution">
    <text evidence="2">The sequence shown here is derived from an EMBL/GenBank/DDBJ whole genome shotgun (WGS) entry which is preliminary data.</text>
</comment>